<evidence type="ECO:0000313" key="2">
    <source>
        <dbReference type="Proteomes" id="UP000035642"/>
    </source>
</evidence>
<reference evidence="3" key="2">
    <citation type="submission" date="2017-02" db="UniProtKB">
        <authorList>
            <consortium name="WormBaseParasite"/>
        </authorList>
    </citation>
    <scope>IDENTIFICATION</scope>
</reference>
<dbReference type="PROSITE" id="PS00521">
    <property type="entry name" value="P5CR"/>
    <property type="match status" value="1"/>
</dbReference>
<dbReference type="SUPFAM" id="SSF48179">
    <property type="entry name" value="6-phosphogluconate dehydrogenase C-terminal domain-like"/>
    <property type="match status" value="1"/>
</dbReference>
<organism evidence="2 3">
    <name type="scientific">Angiostrongylus cantonensis</name>
    <name type="common">Rat lungworm</name>
    <dbReference type="NCBI Taxonomy" id="6313"/>
    <lineage>
        <taxon>Eukaryota</taxon>
        <taxon>Metazoa</taxon>
        <taxon>Ecdysozoa</taxon>
        <taxon>Nematoda</taxon>
        <taxon>Chromadorea</taxon>
        <taxon>Rhabditida</taxon>
        <taxon>Rhabditina</taxon>
        <taxon>Rhabditomorpha</taxon>
        <taxon>Strongyloidea</taxon>
        <taxon>Metastrongylidae</taxon>
        <taxon>Angiostrongylus</taxon>
    </lineage>
</organism>
<dbReference type="Pfam" id="PF14748">
    <property type="entry name" value="P5CR_dimer"/>
    <property type="match status" value="1"/>
</dbReference>
<evidence type="ECO:0000259" key="1">
    <source>
        <dbReference type="Pfam" id="PF14748"/>
    </source>
</evidence>
<dbReference type="Gene3D" id="1.10.3730.10">
    <property type="entry name" value="ProC C-terminal domain-like"/>
    <property type="match status" value="1"/>
</dbReference>
<dbReference type="GO" id="GO:0055129">
    <property type="term" value="P:L-proline biosynthetic process"/>
    <property type="evidence" value="ECO:0007669"/>
    <property type="project" value="UniProtKB-UniPathway"/>
</dbReference>
<dbReference type="InterPro" id="IPR029036">
    <property type="entry name" value="P5CR_dimer"/>
</dbReference>
<evidence type="ECO:0000313" key="3">
    <source>
        <dbReference type="WBParaSite" id="ACAC_0000305401-mRNA-1"/>
    </source>
</evidence>
<reference evidence="2" key="1">
    <citation type="submission" date="2012-09" db="EMBL/GenBank/DDBJ databases">
        <authorList>
            <person name="Martin A.A."/>
        </authorList>
    </citation>
    <scope>NUCLEOTIDE SEQUENCE</scope>
</reference>
<dbReference type="GO" id="GO:0004735">
    <property type="term" value="F:pyrroline-5-carboxylate reductase activity"/>
    <property type="evidence" value="ECO:0007669"/>
    <property type="project" value="TreeGrafter"/>
</dbReference>
<feature type="domain" description="Pyrroline-5-carboxylate reductase dimerisation" evidence="1">
    <location>
        <begin position="11"/>
        <end position="69"/>
    </location>
</feature>
<keyword evidence="2" id="KW-1185">Reference proteome</keyword>
<dbReference type="Proteomes" id="UP000035642">
    <property type="component" value="Unassembled WGS sequence"/>
</dbReference>
<protein>
    <submittedName>
        <fullName evidence="3">Pyrroline-5-carboxylate reductase</fullName>
    </submittedName>
</protein>
<dbReference type="PANTHER" id="PTHR11645:SF64">
    <property type="entry name" value="PYRROLINE-5-CARBOXYLATE REDUCTASE-RELATED"/>
    <property type="match status" value="1"/>
</dbReference>
<sequence>MPLFSVFCPNFQGAAQMVLATDKHPASLKDKICSPGGTTISGLRKLEEFGFRSAVIEAVIAATDRANSMS</sequence>
<dbReference type="PANTHER" id="PTHR11645">
    <property type="entry name" value="PYRROLINE-5-CARBOXYLATE REDUCTASE"/>
    <property type="match status" value="1"/>
</dbReference>
<dbReference type="WBParaSite" id="ACAC_0000305401-mRNA-1">
    <property type="protein sequence ID" value="ACAC_0000305401-mRNA-1"/>
    <property type="gene ID" value="ACAC_0000305401"/>
</dbReference>
<accession>A0A0K0CZB5</accession>
<name>A0A0K0CZB5_ANGCA</name>
<dbReference type="STRING" id="6313.A0A0K0CZB5"/>
<dbReference type="InterPro" id="IPR053790">
    <property type="entry name" value="P5CR-like_CS"/>
</dbReference>
<dbReference type="UniPathway" id="UPA00098">
    <property type="reaction ID" value="UER00361"/>
</dbReference>
<proteinExistence type="predicted"/>
<dbReference type="InterPro" id="IPR008927">
    <property type="entry name" value="6-PGluconate_DH-like_C_sf"/>
</dbReference>
<dbReference type="AlphaFoldDB" id="A0A0K0CZB5"/>